<evidence type="ECO:0000313" key="9">
    <source>
        <dbReference type="Proteomes" id="UP000307768"/>
    </source>
</evidence>
<dbReference type="AlphaFoldDB" id="A0A5Q6RYP7"/>
<keyword evidence="4 5" id="KW-0238">DNA-binding</keyword>
<dbReference type="GO" id="GO:0000160">
    <property type="term" value="P:phosphorelay signal transduction system"/>
    <property type="evidence" value="ECO:0007669"/>
    <property type="project" value="InterPro"/>
</dbReference>
<comment type="similarity">
    <text evidence="1">Belongs to the AfsR/DnrI/RedD regulatory family.</text>
</comment>
<dbReference type="InterPro" id="IPR041664">
    <property type="entry name" value="AAA_16"/>
</dbReference>
<dbReference type="Gene3D" id="1.25.40.10">
    <property type="entry name" value="Tetratricopeptide repeat domain"/>
    <property type="match status" value="1"/>
</dbReference>
<dbReference type="PANTHER" id="PTHR16305:SF35">
    <property type="entry name" value="TRANSCRIPTIONAL ACTIVATOR DOMAIN"/>
    <property type="match status" value="1"/>
</dbReference>
<dbReference type="GO" id="GO:0006355">
    <property type="term" value="P:regulation of DNA-templated transcription"/>
    <property type="evidence" value="ECO:0007669"/>
    <property type="project" value="InterPro"/>
</dbReference>
<dbReference type="OrthoDB" id="134712at2"/>
<dbReference type="CDD" id="cd15831">
    <property type="entry name" value="BTAD"/>
    <property type="match status" value="1"/>
</dbReference>
<dbReference type="SUPFAM" id="SSF52540">
    <property type="entry name" value="P-loop containing nucleoside triphosphate hydrolases"/>
    <property type="match status" value="1"/>
</dbReference>
<dbReference type="Pfam" id="PF13191">
    <property type="entry name" value="AAA_16"/>
    <property type="match status" value="1"/>
</dbReference>
<name>A0A5Q6RYP7_9ACTN</name>
<evidence type="ECO:0000256" key="1">
    <source>
        <dbReference type="ARBA" id="ARBA00005820"/>
    </source>
</evidence>
<dbReference type="GO" id="GO:0005737">
    <property type="term" value="C:cytoplasm"/>
    <property type="evidence" value="ECO:0007669"/>
    <property type="project" value="TreeGrafter"/>
</dbReference>
<dbReference type="Proteomes" id="UP000307768">
    <property type="component" value="Unassembled WGS sequence"/>
</dbReference>
<dbReference type="InterPro" id="IPR016032">
    <property type="entry name" value="Sig_transdc_resp-reg_C-effctor"/>
</dbReference>
<dbReference type="InterPro" id="IPR001867">
    <property type="entry name" value="OmpR/PhoB-type_DNA-bd"/>
</dbReference>
<evidence type="ECO:0000256" key="5">
    <source>
        <dbReference type="PROSITE-ProRule" id="PRU01091"/>
    </source>
</evidence>
<dbReference type="Pfam" id="PF03704">
    <property type="entry name" value="BTAD"/>
    <property type="match status" value="1"/>
</dbReference>
<feature type="DNA-binding region" description="OmpR/PhoB-type" evidence="5">
    <location>
        <begin position="1"/>
        <end position="102"/>
    </location>
</feature>
<dbReference type="Pfam" id="PF00486">
    <property type="entry name" value="Trans_reg_C"/>
    <property type="match status" value="1"/>
</dbReference>
<dbReference type="PROSITE" id="PS51755">
    <property type="entry name" value="OMPR_PHOB"/>
    <property type="match status" value="1"/>
</dbReference>
<evidence type="ECO:0000256" key="6">
    <source>
        <dbReference type="SAM" id="MobiDB-lite"/>
    </source>
</evidence>
<evidence type="ECO:0000313" key="8">
    <source>
        <dbReference type="EMBL" id="KAA1423210.1"/>
    </source>
</evidence>
<dbReference type="InterPro" id="IPR005158">
    <property type="entry name" value="BTAD"/>
</dbReference>
<dbReference type="SUPFAM" id="SSF48452">
    <property type="entry name" value="TPR-like"/>
    <property type="match status" value="1"/>
</dbReference>
<dbReference type="PANTHER" id="PTHR16305">
    <property type="entry name" value="TESTICULAR SOLUBLE ADENYLYL CYCLASE"/>
    <property type="match status" value="1"/>
</dbReference>
<dbReference type="GO" id="GO:0005524">
    <property type="term" value="F:ATP binding"/>
    <property type="evidence" value="ECO:0007669"/>
    <property type="project" value="UniProtKB-KW"/>
</dbReference>
<dbReference type="Gene3D" id="3.40.50.300">
    <property type="entry name" value="P-loop containing nucleotide triphosphate hydrolases"/>
    <property type="match status" value="1"/>
</dbReference>
<proteinExistence type="inferred from homology"/>
<organism evidence="8 9">
    <name type="scientific">Mumia zhuanghuii</name>
    <dbReference type="NCBI Taxonomy" id="2585211"/>
    <lineage>
        <taxon>Bacteria</taxon>
        <taxon>Bacillati</taxon>
        <taxon>Actinomycetota</taxon>
        <taxon>Actinomycetes</taxon>
        <taxon>Propionibacteriales</taxon>
        <taxon>Nocardioidaceae</taxon>
        <taxon>Mumia</taxon>
    </lineage>
</organism>
<dbReference type="InterPro" id="IPR027417">
    <property type="entry name" value="P-loop_NTPase"/>
</dbReference>
<feature type="region of interest" description="Disordered" evidence="6">
    <location>
        <begin position="303"/>
        <end position="329"/>
    </location>
</feature>
<dbReference type="SMART" id="SM00862">
    <property type="entry name" value="Trans_reg_C"/>
    <property type="match status" value="1"/>
</dbReference>
<dbReference type="GO" id="GO:0003677">
    <property type="term" value="F:DNA binding"/>
    <property type="evidence" value="ECO:0007669"/>
    <property type="project" value="UniProtKB-UniRule"/>
</dbReference>
<comment type="caution">
    <text evidence="8">The sequence shown here is derived from an EMBL/GenBank/DDBJ whole genome shotgun (WGS) entry which is preliminary data.</text>
</comment>
<evidence type="ECO:0000256" key="4">
    <source>
        <dbReference type="ARBA" id="ARBA00023125"/>
    </source>
</evidence>
<dbReference type="GO" id="GO:0004016">
    <property type="term" value="F:adenylate cyclase activity"/>
    <property type="evidence" value="ECO:0007669"/>
    <property type="project" value="TreeGrafter"/>
</dbReference>
<dbReference type="Gene3D" id="1.10.10.10">
    <property type="entry name" value="Winged helix-like DNA-binding domain superfamily/Winged helix DNA-binding domain"/>
    <property type="match status" value="1"/>
</dbReference>
<protein>
    <submittedName>
        <fullName evidence="8">AAA family ATPase</fullName>
    </submittedName>
</protein>
<dbReference type="EMBL" id="VDFQ02000002">
    <property type="protein sequence ID" value="KAA1423210.1"/>
    <property type="molecule type" value="Genomic_DNA"/>
</dbReference>
<feature type="domain" description="OmpR/PhoB-type" evidence="7">
    <location>
        <begin position="1"/>
        <end position="102"/>
    </location>
</feature>
<reference evidence="8 9" key="1">
    <citation type="submission" date="2019-09" db="EMBL/GenBank/DDBJ databases">
        <title>Mumia zhuanghuii sp. nov. isolated from the intestinal contents of plateau pika (Ochotona curzoniae) in the Qinghai-Tibet plateau of China.</title>
        <authorList>
            <person name="Tian Z."/>
        </authorList>
    </citation>
    <scope>NUCLEOTIDE SEQUENCE [LARGE SCALE GENOMIC DNA]</scope>
    <source>
        <strain evidence="9">350</strain>
    </source>
</reference>
<dbReference type="SUPFAM" id="SSF46894">
    <property type="entry name" value="C-terminal effector domain of the bipartite response regulators"/>
    <property type="match status" value="1"/>
</dbReference>
<sequence>MLMAMWLAVLGPVEAHREQASPPVALGTRKHRVLLAALALGVGNVQSVDTLIDYLWGDSPPDGALGTLQSYVSGLRRALGTALAPGEELPLRTTGGGYVLDASAVTVDASATTALLQSAHRALGPLARDAIPGAGVLDDAVLEQIGHDLETATTTWRGRAYDELADHPQAMAERARLDELRLVGLEDLAVVRLARGEHATVAAELESLSTQHPLRERLWTLRAVALARTGRQADALEVVRRLTTTLDEELGLQPTALVRDTQTAILRQDPLVAWAEQPVPAGAVGAPAAPTAAAVAGDPPGVPPSATTALSAPVPRSEHRLPTLPTLPPWPMVGRDAELGELLAKLDLADAGEPQFASVVGEPGIGKSRLVAELMARARSRGAHVLVGRCSSDSGAPPLWPWESVLTGIGSVVQEASPDAADPDGGRFAAWDHICRQLLSAAADQTVVVALDDLQWADPSSLRVLRHLCTIADQARLLLLVTMRAHPEPRGQLAETMETLARRHAATVRLRGLTVADTAQVLEAVADHPVSEGTASTMRDRTEGNPFFVVEYARLLADEGDLDAEPPTAVSDVVRRRLGAVPEPTLDVLRHAAVVGRRFDLGTVMASTGLTDLDVLDRLEPATAAGMLRDEGDDRFRFSHALVRDAVYASLSPSRRQRVHGRIAETIASGPQASARVAEIARHWAEAGADHAGQAWTSAYRAALAAQQRHGYDEAADLLHLALTRIDVDPDASPGDRYELLLALADATRWAARWDELTDAVEEAISVADAIGDTALLARAAVATTRGALWQTRTFGETSDTIVDAQRRALAALPADDSAIRCTLLISLANELYYTASEEECQQLVTEGLDMARRLADDALLMDMCTAAFIAIWHPWTARQRLALADEAITLAGRVGDRRVEAIALAQRATARSDLGMVAAMEEDLERGRDIALELQLPYTLWFLDCMRIPWLAMRGDLDSARSSLDELLRVVDTIAVPHKYDALSGLMLVLAIWRGQAQDEDGDRADSALDALVRTSSVPIHMAAAGFLVRRGRIDDARTLYARTTPTIEDSSWIAPMIWGFGAEVALALDLPDLASKAYTLLAPLAGGVLSAGSTMALGPVDAYLALASAASGRPEQASRHADDALALAATWNIPLVEEWILHQRDAYGF</sequence>
<keyword evidence="2" id="KW-0547">Nucleotide-binding</keyword>
<dbReference type="InterPro" id="IPR036388">
    <property type="entry name" value="WH-like_DNA-bd_sf"/>
</dbReference>
<dbReference type="InterPro" id="IPR011990">
    <property type="entry name" value="TPR-like_helical_dom_sf"/>
</dbReference>
<evidence type="ECO:0000256" key="2">
    <source>
        <dbReference type="ARBA" id="ARBA00022741"/>
    </source>
</evidence>
<evidence type="ECO:0000259" key="7">
    <source>
        <dbReference type="PROSITE" id="PS51755"/>
    </source>
</evidence>
<gene>
    <name evidence="8" type="ORF">FE697_006160</name>
</gene>
<keyword evidence="3" id="KW-0067">ATP-binding</keyword>
<evidence type="ECO:0000256" key="3">
    <source>
        <dbReference type="ARBA" id="ARBA00022840"/>
    </source>
</evidence>
<accession>A0A5Q6RYP7</accession>
<dbReference type="SMART" id="SM01043">
    <property type="entry name" value="BTAD"/>
    <property type="match status" value="1"/>
</dbReference>